<feature type="domain" description="HPt" evidence="14">
    <location>
        <begin position="1"/>
        <end position="103"/>
    </location>
</feature>
<reference evidence="15 16" key="1">
    <citation type="submission" date="2024-03" db="EMBL/GenBank/DDBJ databases">
        <title>Complete genome of BD2.</title>
        <authorList>
            <person name="Cao G."/>
        </authorList>
    </citation>
    <scope>NUCLEOTIDE SEQUENCE [LARGE SCALE GENOMIC DNA]</scope>
    <source>
        <strain evidence="15 16">BD2</strain>
    </source>
</reference>
<evidence type="ECO:0000256" key="3">
    <source>
        <dbReference type="ARBA" id="ARBA00021495"/>
    </source>
</evidence>
<evidence type="ECO:0000256" key="2">
    <source>
        <dbReference type="ARBA" id="ARBA00012438"/>
    </source>
</evidence>
<dbReference type="PROSITE" id="PS50851">
    <property type="entry name" value="CHEW"/>
    <property type="match status" value="1"/>
</dbReference>
<evidence type="ECO:0000256" key="4">
    <source>
        <dbReference type="ARBA" id="ARBA00022500"/>
    </source>
</evidence>
<dbReference type="Pfam" id="PF01584">
    <property type="entry name" value="CheW"/>
    <property type="match status" value="1"/>
</dbReference>
<dbReference type="InterPro" id="IPR051315">
    <property type="entry name" value="Bact_Chemotaxis_CheA"/>
</dbReference>
<dbReference type="PANTHER" id="PTHR43395">
    <property type="entry name" value="SENSOR HISTIDINE KINASE CHEA"/>
    <property type="match status" value="1"/>
</dbReference>
<dbReference type="CDD" id="cd16916">
    <property type="entry name" value="HATPase_CheA-like"/>
    <property type="match status" value="1"/>
</dbReference>
<evidence type="ECO:0000256" key="9">
    <source>
        <dbReference type="ARBA" id="ARBA00023012"/>
    </source>
</evidence>
<dbReference type="Proteomes" id="UP001476583">
    <property type="component" value="Chromosome"/>
</dbReference>
<sequence>MNLDQARSVVVQEARELLAEMDAALLQLENHGYDTEHINAVFRAVHTIKGSAGLFALDNLVSFCHTLESVLEQVRGGDVPLDVHLLPLLLAGGDYIASMVNEVEQRREHNDPDPVTRERLLNQLNQYLINPTVELLPAPPAAHSPAGSDEQPRWHISLRPSPDVLRKGLEPIHFIRYLGELGRIVHVHTLTKSIPQGADFDPQQNYLGYEIEFETEAGLEAVEGVFEFIREHCQLRIVPPHSPLQAYRELIESLPEDADYLLNVLIASGALNADEAAQVRVPPVVPVVAMVPDVIASVDQIKPGLGSAEQRFIKVEVSKLDELINLVGELVIAEAAARPARLGGDQARYEAAEVVSALVEDIRDVSLALRMVAIGEVFQRFPRVVRDLSREMGKNIALQITGAETELDKSMVEKLTDPLMHLVRNAIDHGVEPVSERLAAGKPARSLLRLNAYQESGSVVIEVSDDGRGLDRERIFARALEKGLLEPDQAVTDQDVFELIFHAGLSTADAVSNLSGRGVGMDVVRTNIEKLRGDVEVSSQPRQGTTVKVRLPLTLAIIAGFQVQVAGEAFVLPLDQVVECVDLSTQVRGHDLLDLRGEGLPFVRLRSLFGKPAPEGVRESLLVVQYGSNRAGIVVDQLVGELQAVIKPLGQLFAQNAFLSGSTILGNGSVALILDVAQLIKRANAMADGLAQPTDRAR</sequence>
<dbReference type="InterPro" id="IPR008207">
    <property type="entry name" value="Sig_transdc_His_kin_Hpt_dom"/>
</dbReference>
<dbReference type="PRINTS" id="PR00344">
    <property type="entry name" value="BCTRLSENSOR"/>
</dbReference>
<keyword evidence="6 15" id="KW-0808">Transferase</keyword>
<dbReference type="InterPro" id="IPR036097">
    <property type="entry name" value="HisK_dim/P_sf"/>
</dbReference>
<dbReference type="InterPro" id="IPR004358">
    <property type="entry name" value="Sig_transdc_His_kin-like_C"/>
</dbReference>
<evidence type="ECO:0000256" key="8">
    <source>
        <dbReference type="ARBA" id="ARBA00022777"/>
    </source>
</evidence>
<accession>A0ABZ2RKI5</accession>
<feature type="domain" description="CheW-like" evidence="13">
    <location>
        <begin position="557"/>
        <end position="685"/>
    </location>
</feature>
<keyword evidence="7" id="KW-0547">Nucleotide-binding</keyword>
<dbReference type="InterPro" id="IPR003594">
    <property type="entry name" value="HATPase_dom"/>
</dbReference>
<dbReference type="InterPro" id="IPR036641">
    <property type="entry name" value="HPT_dom_sf"/>
</dbReference>
<dbReference type="Gene3D" id="2.30.30.40">
    <property type="entry name" value="SH3 Domains"/>
    <property type="match status" value="1"/>
</dbReference>
<evidence type="ECO:0000256" key="7">
    <source>
        <dbReference type="ARBA" id="ARBA00022741"/>
    </source>
</evidence>
<dbReference type="PANTHER" id="PTHR43395:SF10">
    <property type="entry name" value="CHEMOTAXIS PROTEIN CHEA"/>
    <property type="match status" value="1"/>
</dbReference>
<dbReference type="PROSITE" id="PS50894">
    <property type="entry name" value="HPT"/>
    <property type="match status" value="1"/>
</dbReference>
<dbReference type="SMART" id="SM00260">
    <property type="entry name" value="CheW"/>
    <property type="match status" value="1"/>
</dbReference>
<dbReference type="PROSITE" id="PS50109">
    <property type="entry name" value="HIS_KIN"/>
    <property type="match status" value="1"/>
</dbReference>
<keyword evidence="5 11" id="KW-0597">Phosphoprotein</keyword>
<evidence type="ECO:0000256" key="6">
    <source>
        <dbReference type="ARBA" id="ARBA00022679"/>
    </source>
</evidence>
<evidence type="ECO:0000313" key="16">
    <source>
        <dbReference type="Proteomes" id="UP001476583"/>
    </source>
</evidence>
<protein>
    <recommendedName>
        <fullName evidence="3">Chemotaxis protein CheA</fullName>
        <ecNumber evidence="2">2.7.13.3</ecNumber>
    </recommendedName>
</protein>
<dbReference type="InterPro" id="IPR004105">
    <property type="entry name" value="CheA-like_dim"/>
</dbReference>
<dbReference type="EC" id="2.7.13.3" evidence="2"/>
<comment type="catalytic activity">
    <reaction evidence="1">
        <text>ATP + protein L-histidine = ADP + protein N-phospho-L-histidine.</text>
        <dbReference type="EC" id="2.7.13.3"/>
    </reaction>
</comment>
<organism evidence="15 16">
    <name type="scientific">Ectopseudomonas mendocina</name>
    <name type="common">Pseudomonas mendocina</name>
    <dbReference type="NCBI Taxonomy" id="300"/>
    <lineage>
        <taxon>Bacteria</taxon>
        <taxon>Pseudomonadati</taxon>
        <taxon>Pseudomonadota</taxon>
        <taxon>Gammaproteobacteria</taxon>
        <taxon>Pseudomonadales</taxon>
        <taxon>Pseudomonadaceae</taxon>
        <taxon>Ectopseudomonas</taxon>
    </lineage>
</organism>
<dbReference type="SUPFAM" id="SSF50341">
    <property type="entry name" value="CheW-like"/>
    <property type="match status" value="1"/>
</dbReference>
<evidence type="ECO:0000259" key="12">
    <source>
        <dbReference type="PROSITE" id="PS50109"/>
    </source>
</evidence>
<keyword evidence="9" id="KW-0902">Two-component regulatory system</keyword>
<comment type="function">
    <text evidence="10">Involved in the transmission of sensory signals from the chemoreceptors to the flagellar motors. CheA is autophosphorylated; it can transfer its phosphate group to either CheB or CheY.</text>
</comment>
<dbReference type="Gene3D" id="3.30.565.10">
    <property type="entry name" value="Histidine kinase-like ATPase, C-terminal domain"/>
    <property type="match status" value="1"/>
</dbReference>
<dbReference type="GO" id="GO:0004673">
    <property type="term" value="F:protein histidine kinase activity"/>
    <property type="evidence" value="ECO:0007669"/>
    <property type="project" value="UniProtKB-EC"/>
</dbReference>
<name>A0ABZ2RKI5_ECTME</name>
<evidence type="ECO:0000256" key="1">
    <source>
        <dbReference type="ARBA" id="ARBA00000085"/>
    </source>
</evidence>
<dbReference type="SUPFAM" id="SSF55874">
    <property type="entry name" value="ATPase domain of HSP90 chaperone/DNA topoisomerase II/histidine kinase"/>
    <property type="match status" value="1"/>
</dbReference>
<feature type="domain" description="Histidine kinase" evidence="12">
    <location>
        <begin position="350"/>
        <end position="555"/>
    </location>
</feature>
<keyword evidence="4" id="KW-0145">Chemotaxis</keyword>
<dbReference type="SMART" id="SM01231">
    <property type="entry name" value="H-kinase_dim"/>
    <property type="match status" value="1"/>
</dbReference>
<evidence type="ECO:0000256" key="10">
    <source>
        <dbReference type="ARBA" id="ARBA00035100"/>
    </source>
</evidence>
<gene>
    <name evidence="15" type="ORF">WG219_04710</name>
</gene>
<feature type="modified residue" description="Phosphohistidine" evidence="11">
    <location>
        <position position="46"/>
    </location>
</feature>
<proteinExistence type="predicted"/>
<dbReference type="Gene3D" id="1.20.120.160">
    <property type="entry name" value="HPT domain"/>
    <property type="match status" value="1"/>
</dbReference>
<dbReference type="SUPFAM" id="SSF47226">
    <property type="entry name" value="Histidine-containing phosphotransfer domain, HPT domain"/>
    <property type="match status" value="1"/>
</dbReference>
<dbReference type="Pfam" id="PF02518">
    <property type="entry name" value="HATPase_c"/>
    <property type="match status" value="1"/>
</dbReference>
<evidence type="ECO:0000259" key="13">
    <source>
        <dbReference type="PROSITE" id="PS50851"/>
    </source>
</evidence>
<dbReference type="InterPro" id="IPR036890">
    <property type="entry name" value="HATPase_C_sf"/>
</dbReference>
<dbReference type="Pfam" id="PF01627">
    <property type="entry name" value="Hpt"/>
    <property type="match status" value="1"/>
</dbReference>
<dbReference type="Pfam" id="PF02895">
    <property type="entry name" value="H-kinase_dim"/>
    <property type="match status" value="1"/>
</dbReference>
<dbReference type="SUPFAM" id="SSF47384">
    <property type="entry name" value="Homodimeric domain of signal transducing histidine kinase"/>
    <property type="match status" value="1"/>
</dbReference>
<dbReference type="InterPro" id="IPR036061">
    <property type="entry name" value="CheW-like_dom_sf"/>
</dbReference>
<dbReference type="InterPro" id="IPR002545">
    <property type="entry name" value="CheW-lke_dom"/>
</dbReference>
<dbReference type="CDD" id="cd00088">
    <property type="entry name" value="HPT"/>
    <property type="match status" value="1"/>
</dbReference>
<evidence type="ECO:0000259" key="14">
    <source>
        <dbReference type="PROSITE" id="PS50894"/>
    </source>
</evidence>
<evidence type="ECO:0000256" key="5">
    <source>
        <dbReference type="ARBA" id="ARBA00022553"/>
    </source>
</evidence>
<dbReference type="SMART" id="SM00387">
    <property type="entry name" value="HATPase_c"/>
    <property type="match status" value="1"/>
</dbReference>
<evidence type="ECO:0000256" key="11">
    <source>
        <dbReference type="PROSITE-ProRule" id="PRU00110"/>
    </source>
</evidence>
<evidence type="ECO:0000313" key="15">
    <source>
        <dbReference type="EMBL" id="WXL26787.1"/>
    </source>
</evidence>
<dbReference type="InterPro" id="IPR005467">
    <property type="entry name" value="His_kinase_dom"/>
</dbReference>
<dbReference type="SMART" id="SM00073">
    <property type="entry name" value="HPT"/>
    <property type="match status" value="1"/>
</dbReference>
<keyword evidence="16" id="KW-1185">Reference proteome</keyword>
<dbReference type="EMBL" id="CP148074">
    <property type="protein sequence ID" value="WXL26787.1"/>
    <property type="molecule type" value="Genomic_DNA"/>
</dbReference>
<keyword evidence="8" id="KW-0418">Kinase</keyword>